<organism evidence="2 3">
    <name type="scientific">Plakobranchus ocellatus</name>
    <dbReference type="NCBI Taxonomy" id="259542"/>
    <lineage>
        <taxon>Eukaryota</taxon>
        <taxon>Metazoa</taxon>
        <taxon>Spiralia</taxon>
        <taxon>Lophotrochozoa</taxon>
        <taxon>Mollusca</taxon>
        <taxon>Gastropoda</taxon>
        <taxon>Heterobranchia</taxon>
        <taxon>Euthyneura</taxon>
        <taxon>Panpulmonata</taxon>
        <taxon>Sacoglossa</taxon>
        <taxon>Placobranchoidea</taxon>
        <taxon>Plakobranchidae</taxon>
        <taxon>Plakobranchus</taxon>
    </lineage>
</organism>
<dbReference type="Proteomes" id="UP000735302">
    <property type="component" value="Unassembled WGS sequence"/>
</dbReference>
<keyword evidence="1" id="KW-0812">Transmembrane</keyword>
<feature type="transmembrane region" description="Helical" evidence="1">
    <location>
        <begin position="12"/>
        <end position="32"/>
    </location>
</feature>
<keyword evidence="1" id="KW-1133">Transmembrane helix</keyword>
<evidence type="ECO:0000256" key="1">
    <source>
        <dbReference type="SAM" id="Phobius"/>
    </source>
</evidence>
<gene>
    <name evidence="2" type="ORF">PoB_005261300</name>
</gene>
<comment type="caution">
    <text evidence="2">The sequence shown here is derived from an EMBL/GenBank/DDBJ whole genome shotgun (WGS) entry which is preliminary data.</text>
</comment>
<evidence type="ECO:0000313" key="2">
    <source>
        <dbReference type="EMBL" id="GFO26108.1"/>
    </source>
</evidence>
<name>A0AAV4C2H7_9GAST</name>
<evidence type="ECO:0000313" key="3">
    <source>
        <dbReference type="Proteomes" id="UP000735302"/>
    </source>
</evidence>
<reference evidence="2 3" key="1">
    <citation type="journal article" date="2021" name="Elife">
        <title>Chloroplast acquisition without the gene transfer in kleptoplastic sea slugs, Plakobranchus ocellatus.</title>
        <authorList>
            <person name="Maeda T."/>
            <person name="Takahashi S."/>
            <person name="Yoshida T."/>
            <person name="Shimamura S."/>
            <person name="Takaki Y."/>
            <person name="Nagai Y."/>
            <person name="Toyoda A."/>
            <person name="Suzuki Y."/>
            <person name="Arimoto A."/>
            <person name="Ishii H."/>
            <person name="Satoh N."/>
            <person name="Nishiyama T."/>
            <person name="Hasebe M."/>
            <person name="Maruyama T."/>
            <person name="Minagawa J."/>
            <person name="Obokata J."/>
            <person name="Shigenobu S."/>
        </authorList>
    </citation>
    <scope>NUCLEOTIDE SEQUENCE [LARGE SCALE GENOMIC DNA]</scope>
</reference>
<dbReference type="EMBL" id="BLXT01005793">
    <property type="protein sequence ID" value="GFO26108.1"/>
    <property type="molecule type" value="Genomic_DNA"/>
</dbReference>
<protein>
    <submittedName>
        <fullName evidence="2">Uncharacterized protein</fullName>
    </submittedName>
</protein>
<sequence length="161" mass="17350">MSTSSLVKFQLLLASAGIVFFSSVNLLMLLPIPSSHQESISCCFCQHHFLIKCHSPAVSANIVFSCQSPAASANIIFPSSVSLLLLLQALSSRQMSFSCCFCQHRLRVKSQYPAAPANIMFLPSVSPAAPANIMFLPSVSPAASASIIYSLSFNKRIVSMF</sequence>
<accession>A0AAV4C2H7</accession>
<dbReference type="AlphaFoldDB" id="A0AAV4C2H7"/>
<keyword evidence="3" id="KW-1185">Reference proteome</keyword>
<keyword evidence="1" id="KW-0472">Membrane</keyword>
<proteinExistence type="predicted"/>